<gene>
    <name evidence="7" type="primary">lgt_50</name>
    <name evidence="7" type="ORF">SDC9_165400</name>
</gene>
<dbReference type="Pfam" id="PF01790">
    <property type="entry name" value="LGT"/>
    <property type="match status" value="1"/>
</dbReference>
<evidence type="ECO:0000256" key="2">
    <source>
        <dbReference type="ARBA" id="ARBA00022679"/>
    </source>
</evidence>
<keyword evidence="7" id="KW-0328">Glycosyltransferase</keyword>
<evidence type="ECO:0000256" key="3">
    <source>
        <dbReference type="ARBA" id="ARBA00022692"/>
    </source>
</evidence>
<sequence length="93" mass="10838">MFIEGSYYHPTFLYESLWNLMVFFILIYLLKRKSKDGVVLATYIGMYSLARFFIEGLRTDSLMFGPIRIAQLVSLIGILAAIVILVIIKRRRE</sequence>
<dbReference type="InterPro" id="IPR001640">
    <property type="entry name" value="Lgt"/>
</dbReference>
<dbReference type="PANTHER" id="PTHR30589:SF0">
    <property type="entry name" value="PHOSPHATIDYLGLYCEROL--PROLIPOPROTEIN DIACYLGLYCERYL TRANSFERASE"/>
    <property type="match status" value="1"/>
</dbReference>
<accession>A0A645FWH3</accession>
<dbReference type="GO" id="GO:0005886">
    <property type="term" value="C:plasma membrane"/>
    <property type="evidence" value="ECO:0007669"/>
    <property type="project" value="InterPro"/>
</dbReference>
<evidence type="ECO:0000313" key="7">
    <source>
        <dbReference type="EMBL" id="MPN18042.1"/>
    </source>
</evidence>
<feature type="transmembrane region" description="Helical" evidence="6">
    <location>
        <begin position="69"/>
        <end position="88"/>
    </location>
</feature>
<protein>
    <submittedName>
        <fullName evidence="7">Prolipoprotein diacylglyceryl transferase</fullName>
        <ecNumber evidence="7">2.4.99.-</ecNumber>
    </submittedName>
</protein>
<evidence type="ECO:0000256" key="6">
    <source>
        <dbReference type="SAM" id="Phobius"/>
    </source>
</evidence>
<evidence type="ECO:0000256" key="5">
    <source>
        <dbReference type="ARBA" id="ARBA00023136"/>
    </source>
</evidence>
<comment type="caution">
    <text evidence="7">The sequence shown here is derived from an EMBL/GenBank/DDBJ whole genome shotgun (WGS) entry which is preliminary data.</text>
</comment>
<evidence type="ECO:0000256" key="4">
    <source>
        <dbReference type="ARBA" id="ARBA00022989"/>
    </source>
</evidence>
<keyword evidence="4 6" id="KW-1133">Transmembrane helix</keyword>
<feature type="transmembrane region" description="Helical" evidence="6">
    <location>
        <begin position="37"/>
        <end position="54"/>
    </location>
</feature>
<name>A0A645FWH3_9ZZZZ</name>
<evidence type="ECO:0000256" key="1">
    <source>
        <dbReference type="ARBA" id="ARBA00022475"/>
    </source>
</evidence>
<keyword evidence="3 6" id="KW-0812">Transmembrane</keyword>
<feature type="transmembrane region" description="Helical" evidence="6">
    <location>
        <begin position="12"/>
        <end position="30"/>
    </location>
</feature>
<keyword evidence="2 7" id="KW-0808">Transferase</keyword>
<keyword evidence="5 6" id="KW-0472">Membrane</keyword>
<keyword evidence="1" id="KW-1003">Cell membrane</keyword>
<dbReference type="EC" id="2.4.99.-" evidence="7"/>
<dbReference type="GO" id="GO:0042158">
    <property type="term" value="P:lipoprotein biosynthetic process"/>
    <property type="evidence" value="ECO:0007669"/>
    <property type="project" value="InterPro"/>
</dbReference>
<dbReference type="PANTHER" id="PTHR30589">
    <property type="entry name" value="PROLIPOPROTEIN DIACYLGLYCERYL TRANSFERASE"/>
    <property type="match status" value="1"/>
</dbReference>
<keyword evidence="7" id="KW-0449">Lipoprotein</keyword>
<organism evidence="7">
    <name type="scientific">bioreactor metagenome</name>
    <dbReference type="NCBI Taxonomy" id="1076179"/>
    <lineage>
        <taxon>unclassified sequences</taxon>
        <taxon>metagenomes</taxon>
        <taxon>ecological metagenomes</taxon>
    </lineage>
</organism>
<reference evidence="7" key="1">
    <citation type="submission" date="2019-08" db="EMBL/GenBank/DDBJ databases">
        <authorList>
            <person name="Kucharzyk K."/>
            <person name="Murdoch R.W."/>
            <person name="Higgins S."/>
            <person name="Loffler F."/>
        </authorList>
    </citation>
    <scope>NUCLEOTIDE SEQUENCE</scope>
</reference>
<dbReference type="EMBL" id="VSSQ01065294">
    <property type="protein sequence ID" value="MPN18042.1"/>
    <property type="molecule type" value="Genomic_DNA"/>
</dbReference>
<dbReference type="GO" id="GO:0008961">
    <property type="term" value="F:phosphatidylglycerol-prolipoprotein diacylglyceryl transferase activity"/>
    <property type="evidence" value="ECO:0007669"/>
    <property type="project" value="InterPro"/>
</dbReference>
<dbReference type="AlphaFoldDB" id="A0A645FWH3"/>
<proteinExistence type="predicted"/>